<dbReference type="Gene3D" id="3.40.50.720">
    <property type="entry name" value="NAD(P)-binding Rossmann-like Domain"/>
    <property type="match status" value="1"/>
</dbReference>
<dbReference type="EMBL" id="VXIS01000393">
    <property type="protein sequence ID" value="KAA8893877.1"/>
    <property type="molecule type" value="Genomic_DNA"/>
</dbReference>
<reference evidence="6 7" key="1">
    <citation type="submission" date="2019-09" db="EMBL/GenBank/DDBJ databases">
        <title>Draft genome of the ectomycorrhizal ascomycete Sphaerosporella brunnea.</title>
        <authorList>
            <consortium name="DOE Joint Genome Institute"/>
            <person name="Benucci G.M."/>
            <person name="Marozzi G."/>
            <person name="Antonielli L."/>
            <person name="Sanchez S."/>
            <person name="Marco P."/>
            <person name="Wang X."/>
            <person name="Falini L.B."/>
            <person name="Barry K."/>
            <person name="Haridas S."/>
            <person name="Lipzen A."/>
            <person name="Labutti K."/>
            <person name="Grigoriev I.V."/>
            <person name="Murat C."/>
            <person name="Martin F."/>
            <person name="Albertini E."/>
            <person name="Donnini D."/>
            <person name="Bonito G."/>
        </authorList>
    </citation>
    <scope>NUCLEOTIDE SEQUENCE [LARGE SCALE GENOMIC DNA]</scope>
    <source>
        <strain evidence="6 7">Sb_GMNB300</strain>
    </source>
</reference>
<evidence type="ECO:0000256" key="1">
    <source>
        <dbReference type="ARBA" id="ARBA00006484"/>
    </source>
</evidence>
<feature type="compositionally biased region" description="Pro residues" evidence="5">
    <location>
        <begin position="263"/>
        <end position="282"/>
    </location>
</feature>
<dbReference type="FunFam" id="3.40.50.720:FF:000417">
    <property type="entry name" value="Glucose 1-dehydrogenase, putative"/>
    <property type="match status" value="1"/>
</dbReference>
<dbReference type="GO" id="GO:0048038">
    <property type="term" value="F:quinone binding"/>
    <property type="evidence" value="ECO:0007669"/>
    <property type="project" value="TreeGrafter"/>
</dbReference>
<dbReference type="GO" id="GO:0016616">
    <property type="term" value="F:oxidoreductase activity, acting on the CH-OH group of donors, NAD or NADP as acceptor"/>
    <property type="evidence" value="ECO:0007669"/>
    <property type="project" value="TreeGrafter"/>
</dbReference>
<name>A0A5J5EFM6_9PEZI</name>
<keyword evidence="3" id="KW-0560">Oxidoreductase</keyword>
<protein>
    <submittedName>
        <fullName evidence="6">Uncharacterized protein</fullName>
    </submittedName>
</protein>
<gene>
    <name evidence="6" type="ORF">FN846DRAFT_976958</name>
</gene>
<dbReference type="CDD" id="cd05233">
    <property type="entry name" value="SDR_c"/>
    <property type="match status" value="1"/>
</dbReference>
<keyword evidence="7" id="KW-1185">Reference proteome</keyword>
<dbReference type="SUPFAM" id="SSF51735">
    <property type="entry name" value="NAD(P)-binding Rossmann-fold domains"/>
    <property type="match status" value="1"/>
</dbReference>
<evidence type="ECO:0000256" key="3">
    <source>
        <dbReference type="ARBA" id="ARBA00023002"/>
    </source>
</evidence>
<dbReference type="PANTHER" id="PTHR42760">
    <property type="entry name" value="SHORT-CHAIN DEHYDROGENASES/REDUCTASES FAMILY MEMBER"/>
    <property type="match status" value="1"/>
</dbReference>
<dbReference type="PANTHER" id="PTHR42760:SF83">
    <property type="entry name" value="(3R)-3-HYDROXYACYL-COA DEHYDROGENASE"/>
    <property type="match status" value="1"/>
</dbReference>
<dbReference type="AlphaFoldDB" id="A0A5J5EFM6"/>
<feature type="region of interest" description="Disordered" evidence="5">
    <location>
        <begin position="137"/>
        <end position="282"/>
    </location>
</feature>
<dbReference type="Proteomes" id="UP000326924">
    <property type="component" value="Unassembled WGS sequence"/>
</dbReference>
<dbReference type="GO" id="GO:0006633">
    <property type="term" value="P:fatty acid biosynthetic process"/>
    <property type="evidence" value="ECO:0007669"/>
    <property type="project" value="TreeGrafter"/>
</dbReference>
<dbReference type="OrthoDB" id="417891at2759"/>
<accession>A0A5J5EFM6</accession>
<comment type="similarity">
    <text evidence="1">Belongs to the short-chain dehydrogenases/reductases (SDR) family.</text>
</comment>
<dbReference type="InterPro" id="IPR002347">
    <property type="entry name" value="SDR_fam"/>
</dbReference>
<evidence type="ECO:0000256" key="4">
    <source>
        <dbReference type="ARBA" id="ARBA00023308"/>
    </source>
</evidence>
<organism evidence="6 7">
    <name type="scientific">Sphaerosporella brunnea</name>
    <dbReference type="NCBI Taxonomy" id="1250544"/>
    <lineage>
        <taxon>Eukaryota</taxon>
        <taxon>Fungi</taxon>
        <taxon>Dikarya</taxon>
        <taxon>Ascomycota</taxon>
        <taxon>Pezizomycotina</taxon>
        <taxon>Pezizomycetes</taxon>
        <taxon>Pezizales</taxon>
        <taxon>Pyronemataceae</taxon>
        <taxon>Sphaerosporella</taxon>
    </lineage>
</organism>
<evidence type="ECO:0000313" key="7">
    <source>
        <dbReference type="Proteomes" id="UP000326924"/>
    </source>
</evidence>
<dbReference type="InParanoid" id="A0A5J5EFM6"/>
<feature type="region of interest" description="Disordered" evidence="5">
    <location>
        <begin position="55"/>
        <end position="117"/>
    </location>
</feature>
<proteinExistence type="inferred from homology"/>
<keyword evidence="4" id="KW-0684">Rhamnose metabolism</keyword>
<dbReference type="Pfam" id="PF13561">
    <property type="entry name" value="adh_short_C2"/>
    <property type="match status" value="1"/>
</dbReference>
<evidence type="ECO:0000313" key="6">
    <source>
        <dbReference type="EMBL" id="KAA8893877.1"/>
    </source>
</evidence>
<feature type="compositionally biased region" description="Polar residues" evidence="5">
    <location>
        <begin position="73"/>
        <end position="88"/>
    </location>
</feature>
<evidence type="ECO:0000256" key="5">
    <source>
        <dbReference type="SAM" id="MobiDB-lite"/>
    </source>
</evidence>
<keyword evidence="2" id="KW-0521">NADP</keyword>
<dbReference type="InterPro" id="IPR036291">
    <property type="entry name" value="NAD(P)-bd_dom_sf"/>
</dbReference>
<dbReference type="GO" id="GO:0019301">
    <property type="term" value="P:rhamnose catabolic process"/>
    <property type="evidence" value="ECO:0007669"/>
    <property type="project" value="UniProtKB-ARBA"/>
</dbReference>
<feature type="compositionally biased region" description="Basic and acidic residues" evidence="5">
    <location>
        <begin position="229"/>
        <end position="259"/>
    </location>
</feature>
<sequence>MWPNGFTPSRWLMDLNDQWIRDNPPCEDPNCHDCKNDAMSFDHLKNSFLDRWAVDERPSSRRHGPPSRAYSMPPQSVDSGSETESTAPTAMIPHSHSSVHLPPAAPTPPNEPVAEFQETKTQISINAEHSGQIILSISDNKQRGKAPRKKPQPEHSPGPESRSGSPANGPRHPHRLQQIEAAPPRHAPVQVIEADPHGERSLQLHGGDLQGRNSVDERSLDGRPPGPDGRLDPRYDGRYEDEMNSPREPGMDDRMDLYKPESPVHPPTPPVEPDTPPPPPLRPRLLEGKVCAITGASRGIGRAIALGFAREGAHIIAHYWGTKSDPANEEIVSLCVDIRSLGQGCTIVFGDISDPRTSENIVRRAVETYGHLDVAVGNAGMMWLRDFLDVTPELLRRHVDVNLNGNFYFVQACARQFKRQFHELPVDTPKSELPDYSIICVSSTCVGEVGAKVAHFSPTAAGIKELMRSCAQGLARFGVRCNTLSPGVVQTKMAKEVIEDMEVRGRMEKKNPFGRLGVPGDVVGPAVWLASEMARWTNGQEIVVDGGTSVG</sequence>
<evidence type="ECO:0000256" key="2">
    <source>
        <dbReference type="ARBA" id="ARBA00022857"/>
    </source>
</evidence>
<dbReference type="PRINTS" id="PR00081">
    <property type="entry name" value="GDHRDH"/>
</dbReference>
<comment type="caution">
    <text evidence="6">The sequence shown here is derived from an EMBL/GenBank/DDBJ whole genome shotgun (WGS) entry which is preliminary data.</text>
</comment>